<dbReference type="RefSeq" id="WP_284012218.1">
    <property type="nucleotide sequence ID" value="NZ_CP126156.1"/>
</dbReference>
<organism evidence="1 2">
    <name type="scientific">Halobaculum litoreum</name>
    <dbReference type="NCBI Taxonomy" id="3031998"/>
    <lineage>
        <taxon>Archaea</taxon>
        <taxon>Methanobacteriati</taxon>
        <taxon>Methanobacteriota</taxon>
        <taxon>Stenosarchaea group</taxon>
        <taxon>Halobacteria</taxon>
        <taxon>Halobacteriales</taxon>
        <taxon>Haloferacaceae</taxon>
        <taxon>Halobaculum</taxon>
    </lineage>
</organism>
<evidence type="ECO:0000313" key="1">
    <source>
        <dbReference type="EMBL" id="MFC7136283.1"/>
    </source>
</evidence>
<accession>A0ABD5XMM2</accession>
<gene>
    <name evidence="1" type="ORF">ACFQRB_06415</name>
</gene>
<dbReference type="AlphaFoldDB" id="A0ABD5XMM2"/>
<evidence type="ECO:0000313" key="2">
    <source>
        <dbReference type="Proteomes" id="UP001596368"/>
    </source>
</evidence>
<proteinExistence type="predicted"/>
<comment type="caution">
    <text evidence="1">The sequence shown here is derived from an EMBL/GenBank/DDBJ whole genome shotgun (WGS) entry which is preliminary data.</text>
</comment>
<keyword evidence="2" id="KW-1185">Reference proteome</keyword>
<name>A0ABD5XMM2_9EURY</name>
<dbReference type="GeneID" id="81122184"/>
<dbReference type="Proteomes" id="UP001596368">
    <property type="component" value="Unassembled WGS sequence"/>
</dbReference>
<dbReference type="EMBL" id="JBHSZG010000001">
    <property type="protein sequence ID" value="MFC7136283.1"/>
    <property type="molecule type" value="Genomic_DNA"/>
</dbReference>
<sequence length="61" mass="6872">MSTSPVVAHPERVEVETGTRARIDVSETSVHEVESFVRRTDCRVHLERRGGRTNLVVVAEQ</sequence>
<protein>
    <submittedName>
        <fullName evidence="1">Uncharacterized protein</fullName>
    </submittedName>
</protein>
<reference evidence="1 2" key="1">
    <citation type="journal article" date="2019" name="Int. J. Syst. Evol. Microbiol.">
        <title>The Global Catalogue of Microorganisms (GCM) 10K type strain sequencing project: providing services to taxonomists for standard genome sequencing and annotation.</title>
        <authorList>
            <consortium name="The Broad Institute Genomics Platform"/>
            <consortium name="The Broad Institute Genome Sequencing Center for Infectious Disease"/>
            <person name="Wu L."/>
            <person name="Ma J."/>
        </authorList>
    </citation>
    <scope>NUCLEOTIDE SEQUENCE [LARGE SCALE GENOMIC DNA]</scope>
    <source>
        <strain evidence="1 2">DT92</strain>
    </source>
</reference>